<dbReference type="InterPro" id="IPR011044">
    <property type="entry name" value="Quino_amine_DH_bsu"/>
</dbReference>
<dbReference type="GO" id="GO:0005975">
    <property type="term" value="P:carbohydrate metabolic process"/>
    <property type="evidence" value="ECO:0007669"/>
    <property type="project" value="UniProtKB-ARBA"/>
</dbReference>
<feature type="domain" description="Fibrinogen C-terminal" evidence="4">
    <location>
        <begin position="39"/>
        <end position="96"/>
    </location>
</feature>
<dbReference type="SUPFAM" id="SSF56496">
    <property type="entry name" value="Fibrinogen C-terminal domain-like"/>
    <property type="match status" value="1"/>
</dbReference>
<dbReference type="EMBL" id="CP061539">
    <property type="protein sequence ID" value="QNV37319.1"/>
    <property type="molecule type" value="Genomic_DNA"/>
</dbReference>
<evidence type="ECO:0000256" key="3">
    <source>
        <dbReference type="SAM" id="SignalP"/>
    </source>
</evidence>
<dbReference type="InterPro" id="IPR014716">
    <property type="entry name" value="Fibrinogen_a/b/g_C_1"/>
</dbReference>
<comment type="subcellular location">
    <subcellularLocation>
        <location evidence="1">Secreted</location>
        <location evidence="1">Extracellular space</location>
        <location evidence="1">Extracellular matrix</location>
    </subcellularLocation>
</comment>
<dbReference type="Proteomes" id="UP000516404">
    <property type="component" value="Chromosome"/>
</dbReference>
<organism evidence="5 6">
    <name type="scientific">Rothia terrae</name>
    <dbReference type="NCBI Taxonomy" id="396015"/>
    <lineage>
        <taxon>Bacteria</taxon>
        <taxon>Bacillati</taxon>
        <taxon>Actinomycetota</taxon>
        <taxon>Actinomycetes</taxon>
        <taxon>Micrococcales</taxon>
        <taxon>Micrococcaceae</taxon>
        <taxon>Rothia</taxon>
    </lineage>
</organism>
<dbReference type="RefSeq" id="WP_190724224.1">
    <property type="nucleotide sequence ID" value="NZ_CP061539.1"/>
</dbReference>
<keyword evidence="2" id="KW-0964">Secreted</keyword>
<sequence>MEFRSSLLKFGAGLLAVATTATVLPAASAADTPTKVDGKTSATAAASCYEIKQNDPTSKSGSYWLYTPQMDAPAQFYCDQETNGGGWVMIGRGRDGWTEDYVGKGKAEDLASNPDGTDAFSPVQLPSTTVDALLGGKPVNQLSDGVRFARSLNAAGTATQNVYAKRARQSQWSWALRAKQQWDNITFDNPSGYPSDYTQDTNLGNLAWFDNRYYRMDFTTASSYSWKLGFIYGSYVTGSNSASSYLWSNTNGAGSPMAFTQVYMRPQLTQADLGTQQIADTGAAGSSKRALPNSYSAAWKWRTSEQTGSGATGEMNTYIQAFAQVGNTVFTGGDFKNLNSKSGETVEQSYLAGYDVNTSELVRSFMPKLNGQVKALQALPNGKLAVGGDFTEVNGEHVNNFVVLDPTTGAIDKTWNWDIANRTTGGVTQVKAMTVQGDYLYIAGNFTHVKGNTSDVYTFSRNAARFNLKTGSVDWKWRPNFNGTVNGITAAADGSSVHTAGYFSTLNGKEAWKLAALNSTDGQMLAPWNWQLSYSTKEASPRTGFQFDVEDAGDTVFAGGAEHLISQYAKGSYARLNSSITKSGGDFQDLTINNGVIYGSCHCGDFVYERGQTYMSPWTENDNVYSIRLTGAFDAQTGNVIPEFNPNVSGKSGFGIWANFVDSTGTLWVGGDINKSLGANGVQPTVGFARFSPRDVTAPGTPANLQVTTENGTDKLSWGASAKGSTYQILRGDRVIGTSTTTSFEVPHVDGGRYFVRAVDQAGNYSATTAVAVAPTIAPDQDPVPAPDPVDPAPADAFTGDLIAAGSDWDYQSEINEFDTTWKNLDSTTTGWKHGNAPIGWGDPSVKTTVDTTADGMPISVQVRKEFTLDSAVPANKKLVLTTRADDGVVVYVNGQEVGRQNLVQNPNPRRIADSAVDTQFAVENPLVIDVPADLLKEGKNVIAVDSHSYMRSTANNTFDLQATWQNN</sequence>
<dbReference type="PROSITE" id="PS51406">
    <property type="entry name" value="FIBRINOGEN_C_2"/>
    <property type="match status" value="1"/>
</dbReference>
<dbReference type="InterPro" id="IPR013783">
    <property type="entry name" value="Ig-like_fold"/>
</dbReference>
<dbReference type="NCBIfam" id="NF040941">
    <property type="entry name" value="GGGWT_bact"/>
    <property type="match status" value="1"/>
</dbReference>
<dbReference type="GeneID" id="96624326"/>
<name>A0A7H2BCC3_9MICC</name>
<keyword evidence="3" id="KW-0732">Signal</keyword>
<evidence type="ECO:0000313" key="6">
    <source>
        <dbReference type="Proteomes" id="UP000516404"/>
    </source>
</evidence>
<dbReference type="SUPFAM" id="SSF50969">
    <property type="entry name" value="YVTN repeat-like/Quinoprotein amine dehydrogenase"/>
    <property type="match status" value="1"/>
</dbReference>
<dbReference type="Pfam" id="PF17164">
    <property type="entry name" value="DUF5122"/>
    <property type="match status" value="1"/>
</dbReference>
<feature type="chain" id="PRO_5028948486" evidence="3">
    <location>
        <begin position="30"/>
        <end position="968"/>
    </location>
</feature>
<proteinExistence type="predicted"/>
<dbReference type="InterPro" id="IPR008979">
    <property type="entry name" value="Galactose-bd-like_sf"/>
</dbReference>
<keyword evidence="6" id="KW-1185">Reference proteome</keyword>
<gene>
    <name evidence="5" type="ORF">IDM49_08735</name>
</gene>
<feature type="signal peptide" evidence="3">
    <location>
        <begin position="1"/>
        <end position="29"/>
    </location>
</feature>
<dbReference type="InterPro" id="IPR036056">
    <property type="entry name" value="Fibrinogen-like_C"/>
</dbReference>
<dbReference type="InterPro" id="IPR013431">
    <property type="entry name" value="Delta_60_rpt"/>
</dbReference>
<dbReference type="Gene3D" id="2.60.120.260">
    <property type="entry name" value="Galactose-binding domain-like"/>
    <property type="match status" value="1"/>
</dbReference>
<dbReference type="SUPFAM" id="SSF49785">
    <property type="entry name" value="Galactose-binding domain-like"/>
    <property type="match status" value="1"/>
</dbReference>
<dbReference type="KEGG" id="rter:IDM49_08735"/>
<accession>A0A7H2BCC3</accession>
<evidence type="ECO:0000256" key="1">
    <source>
        <dbReference type="ARBA" id="ARBA00004498"/>
    </source>
</evidence>
<dbReference type="Gene3D" id="2.60.40.10">
    <property type="entry name" value="Immunoglobulins"/>
    <property type="match status" value="1"/>
</dbReference>
<evidence type="ECO:0000313" key="5">
    <source>
        <dbReference type="EMBL" id="QNV37319.1"/>
    </source>
</evidence>
<reference evidence="5 6" key="1">
    <citation type="submission" date="2020-09" db="EMBL/GenBank/DDBJ databases">
        <title>Investigation of environmental microbes.</title>
        <authorList>
            <person name="Ou Y."/>
            <person name="Kang Q."/>
        </authorList>
    </citation>
    <scope>NUCLEOTIDE SEQUENCE [LARGE SCALE GENOMIC DNA]</scope>
    <source>
        <strain evidence="5 6">KJZ-14</strain>
    </source>
</reference>
<evidence type="ECO:0000256" key="2">
    <source>
        <dbReference type="ARBA" id="ARBA00022530"/>
    </source>
</evidence>
<dbReference type="InterPro" id="IPR002181">
    <property type="entry name" value="Fibrinogen_a/b/g_C_dom"/>
</dbReference>
<dbReference type="Gene3D" id="3.90.215.10">
    <property type="entry name" value="Gamma Fibrinogen, chain A, domain 1"/>
    <property type="match status" value="1"/>
</dbReference>
<evidence type="ECO:0000259" key="4">
    <source>
        <dbReference type="PROSITE" id="PS51406"/>
    </source>
</evidence>
<dbReference type="AlphaFoldDB" id="A0A7H2BCC3"/>
<keyword evidence="2" id="KW-0272">Extracellular matrix</keyword>
<protein>
    <submittedName>
        <fullName evidence="5">Fibrinogen</fullName>
    </submittedName>
</protein>